<keyword evidence="6 15" id="KW-0031">Aminopeptidase</keyword>
<name>A0ABV8PUY0_9BACT</name>
<evidence type="ECO:0000256" key="12">
    <source>
        <dbReference type="SAM" id="SignalP"/>
    </source>
</evidence>
<sequence length="824" mass="93780">MKQLLLALSLFVSLVSLAQPAAQDTTWKKQYRAFAPKVNDLVHTKLEAKFDYAKQYMYGKVWLTLKPHFYATDSLQLDAKGLTINKLEIVKAGRNTALQFTNTKEYLIIKLDKPYKGGETYTIYIDYISKPNELEVKGSAAISDAKGLYFINPLGEEKNKPTQIWTQGETESNSAWVPTIDKPNQKTTTEFCLTVPAKYVTLSNGRLVSQIKNTDGTRTDCWKMELPHAPYLMFMGIGDFAIVKDSYKGKEVSYYVEKEYEKVARKIFGLTPEMIKFFSEKVTGVDFPWNKYAQIVGRDYVSGAMENTTSTLHGEGVQQNARELVDGNGWEGTIAHELFHQWFGDYVTAESWSNITVNESFADYSEYLWQEYKYGKDAALEDNYSQMLRYMGNPDDAKKDLVRYYYADKEDVFDNVSYPKGGRILNMLRHYLGDSAFFKSLNVYLTTYKFGNGNPDKLRLAMEQVSGRDLHWFFNQWYFGSGHPKVEISYAYDAAAQKASVFIKQTQAGDKIFKLPIDIDIYHGATKTRSTVWMENKTDTFTFSAATKPDLINVDGDKYLLWEKKESKTLAEYIHQYKYASNFVDRREAIDFATKNKKDPAAFALLKDGLKDPYFKLRNRSLLQVSDKNLDATTLTIIEKMATNDPNRTVRSYAIDALAKTEKKEYLPLYLKAVMDSSYSVAGAALDAIAGLDEEKAISLLPTLLKDNKGRLKSSVDAVVVLTKGDKDFDEMFGNYKQVKGLQEQFNASFNFIDYLAKVTTTDNFKKGIDEVIAFREKVAQYGVAPQINNAIQDMAKKKEAYKAKAQDAAAIDIQLAYIKEKLK</sequence>
<dbReference type="InterPro" id="IPR027268">
    <property type="entry name" value="Peptidase_M4/M1_CTD_sf"/>
</dbReference>
<keyword evidence="8" id="KW-0479">Metal-binding</keyword>
<evidence type="ECO:0000256" key="6">
    <source>
        <dbReference type="ARBA" id="ARBA00022438"/>
    </source>
</evidence>
<dbReference type="InterPro" id="IPR016024">
    <property type="entry name" value="ARM-type_fold"/>
</dbReference>
<keyword evidence="9" id="KW-0378">Hydrolase</keyword>
<dbReference type="CDD" id="cd09603">
    <property type="entry name" value="M1_APN_like"/>
    <property type="match status" value="1"/>
</dbReference>
<dbReference type="Pfam" id="PF01433">
    <property type="entry name" value="Peptidase_M1"/>
    <property type="match status" value="1"/>
</dbReference>
<comment type="caution">
    <text evidence="15">The sequence shown here is derived from an EMBL/GenBank/DDBJ whole genome shotgun (WGS) entry which is preliminary data.</text>
</comment>
<dbReference type="Gene3D" id="1.25.10.10">
    <property type="entry name" value="Leucine-rich Repeat Variant"/>
    <property type="match status" value="1"/>
</dbReference>
<evidence type="ECO:0000256" key="4">
    <source>
        <dbReference type="ARBA" id="ARBA00012564"/>
    </source>
</evidence>
<dbReference type="PRINTS" id="PR00756">
    <property type="entry name" value="ALADIPTASE"/>
</dbReference>
<dbReference type="PANTHER" id="PTHR11533:SF174">
    <property type="entry name" value="PUROMYCIN-SENSITIVE AMINOPEPTIDASE-RELATED"/>
    <property type="match status" value="1"/>
</dbReference>
<evidence type="ECO:0000256" key="1">
    <source>
        <dbReference type="ARBA" id="ARBA00000098"/>
    </source>
</evidence>
<feature type="domain" description="Peptidase M1 membrane alanine aminopeptidase" evidence="13">
    <location>
        <begin position="271"/>
        <end position="477"/>
    </location>
</feature>
<dbReference type="EC" id="3.4.11.2" evidence="4"/>
<evidence type="ECO:0000256" key="7">
    <source>
        <dbReference type="ARBA" id="ARBA00022670"/>
    </source>
</evidence>
<dbReference type="RefSeq" id="WP_379012083.1">
    <property type="nucleotide sequence ID" value="NZ_JBHSDC010000002.1"/>
</dbReference>
<evidence type="ECO:0000313" key="16">
    <source>
        <dbReference type="Proteomes" id="UP001595906"/>
    </source>
</evidence>
<comment type="similarity">
    <text evidence="3">Belongs to the peptidase M1 family.</text>
</comment>
<evidence type="ECO:0000259" key="13">
    <source>
        <dbReference type="Pfam" id="PF01433"/>
    </source>
</evidence>
<evidence type="ECO:0000256" key="8">
    <source>
        <dbReference type="ARBA" id="ARBA00022723"/>
    </source>
</evidence>
<keyword evidence="16" id="KW-1185">Reference proteome</keyword>
<dbReference type="Proteomes" id="UP001595906">
    <property type="component" value="Unassembled WGS sequence"/>
</dbReference>
<dbReference type="Pfam" id="PF17900">
    <property type="entry name" value="Peptidase_M1_N"/>
    <property type="match status" value="1"/>
</dbReference>
<dbReference type="InterPro" id="IPR014782">
    <property type="entry name" value="Peptidase_M1_dom"/>
</dbReference>
<dbReference type="SUPFAM" id="SSF63737">
    <property type="entry name" value="Leukotriene A4 hydrolase N-terminal domain"/>
    <property type="match status" value="1"/>
</dbReference>
<comment type="catalytic activity">
    <reaction evidence="1">
        <text>Release of an N-terminal amino acid, Xaa-|-Yaa- from a peptide, amide or arylamide. Xaa is preferably Ala, but may be most amino acids including Pro (slow action). When a terminal hydrophobic residue is followed by a prolyl residue, the two may be released as an intact Xaa-Pro dipeptide.</text>
        <dbReference type="EC" id="3.4.11.2"/>
    </reaction>
</comment>
<evidence type="ECO:0000256" key="3">
    <source>
        <dbReference type="ARBA" id="ARBA00010136"/>
    </source>
</evidence>
<accession>A0ABV8PUY0</accession>
<gene>
    <name evidence="15" type="ORF">ACFOW1_02395</name>
</gene>
<dbReference type="InterPro" id="IPR001930">
    <property type="entry name" value="Peptidase_M1"/>
</dbReference>
<dbReference type="PANTHER" id="PTHR11533">
    <property type="entry name" value="PROTEASE M1 ZINC METALLOPROTEASE"/>
    <property type="match status" value="1"/>
</dbReference>
<proteinExistence type="inferred from homology"/>
<feature type="domain" description="Aminopeptidase N-like N-terminal" evidence="14">
    <location>
        <begin position="43"/>
        <end position="232"/>
    </location>
</feature>
<dbReference type="Gene3D" id="1.10.390.10">
    <property type="entry name" value="Neutral Protease Domain 2"/>
    <property type="match status" value="1"/>
</dbReference>
<keyword evidence="7" id="KW-0645">Protease</keyword>
<organism evidence="15 16">
    <name type="scientific">Parasediminibacterium paludis</name>
    <dbReference type="NCBI Taxonomy" id="908966"/>
    <lineage>
        <taxon>Bacteria</taxon>
        <taxon>Pseudomonadati</taxon>
        <taxon>Bacteroidota</taxon>
        <taxon>Chitinophagia</taxon>
        <taxon>Chitinophagales</taxon>
        <taxon>Chitinophagaceae</taxon>
        <taxon>Parasediminibacterium</taxon>
    </lineage>
</organism>
<keyword evidence="11" id="KW-0482">Metalloprotease</keyword>
<evidence type="ECO:0000256" key="9">
    <source>
        <dbReference type="ARBA" id="ARBA00022801"/>
    </source>
</evidence>
<keyword evidence="10" id="KW-0862">Zinc</keyword>
<evidence type="ECO:0000256" key="2">
    <source>
        <dbReference type="ARBA" id="ARBA00001947"/>
    </source>
</evidence>
<dbReference type="GO" id="GO:0004177">
    <property type="term" value="F:aminopeptidase activity"/>
    <property type="evidence" value="ECO:0007669"/>
    <property type="project" value="UniProtKB-KW"/>
</dbReference>
<dbReference type="InterPro" id="IPR050344">
    <property type="entry name" value="Peptidase_M1_aminopeptidases"/>
</dbReference>
<protein>
    <recommendedName>
        <fullName evidence="5">Aminopeptidase N</fullName>
        <ecNumber evidence="4">3.4.11.2</ecNumber>
    </recommendedName>
</protein>
<evidence type="ECO:0000313" key="15">
    <source>
        <dbReference type="EMBL" id="MFC4230722.1"/>
    </source>
</evidence>
<dbReference type="InterPro" id="IPR011989">
    <property type="entry name" value="ARM-like"/>
</dbReference>
<evidence type="ECO:0000256" key="11">
    <source>
        <dbReference type="ARBA" id="ARBA00023049"/>
    </source>
</evidence>
<dbReference type="InterPro" id="IPR042097">
    <property type="entry name" value="Aminopeptidase_N-like_N_sf"/>
</dbReference>
<dbReference type="Pfam" id="PF13646">
    <property type="entry name" value="HEAT_2"/>
    <property type="match status" value="1"/>
</dbReference>
<dbReference type="InterPro" id="IPR045357">
    <property type="entry name" value="Aminopeptidase_N-like_N"/>
</dbReference>
<feature type="chain" id="PRO_5045219949" description="Aminopeptidase N" evidence="12">
    <location>
        <begin position="19"/>
        <end position="824"/>
    </location>
</feature>
<dbReference type="SUPFAM" id="SSF48371">
    <property type="entry name" value="ARM repeat"/>
    <property type="match status" value="1"/>
</dbReference>
<dbReference type="Gene3D" id="2.60.40.1730">
    <property type="entry name" value="tricorn interacting facor f3 domain"/>
    <property type="match status" value="1"/>
</dbReference>
<evidence type="ECO:0000256" key="10">
    <source>
        <dbReference type="ARBA" id="ARBA00022833"/>
    </source>
</evidence>
<comment type="cofactor">
    <cofactor evidence="2">
        <name>Zn(2+)</name>
        <dbReference type="ChEBI" id="CHEBI:29105"/>
    </cofactor>
</comment>
<keyword evidence="12" id="KW-0732">Signal</keyword>
<dbReference type="SUPFAM" id="SSF55486">
    <property type="entry name" value="Metalloproteases ('zincins'), catalytic domain"/>
    <property type="match status" value="1"/>
</dbReference>
<evidence type="ECO:0000259" key="14">
    <source>
        <dbReference type="Pfam" id="PF17900"/>
    </source>
</evidence>
<reference evidence="16" key="1">
    <citation type="journal article" date="2019" name="Int. J. Syst. Evol. Microbiol.">
        <title>The Global Catalogue of Microorganisms (GCM) 10K type strain sequencing project: providing services to taxonomists for standard genome sequencing and annotation.</title>
        <authorList>
            <consortium name="The Broad Institute Genomics Platform"/>
            <consortium name="The Broad Institute Genome Sequencing Center for Infectious Disease"/>
            <person name="Wu L."/>
            <person name="Ma J."/>
        </authorList>
    </citation>
    <scope>NUCLEOTIDE SEQUENCE [LARGE SCALE GENOMIC DNA]</scope>
    <source>
        <strain evidence="16">CECT 8010</strain>
    </source>
</reference>
<evidence type="ECO:0000256" key="5">
    <source>
        <dbReference type="ARBA" id="ARBA00015611"/>
    </source>
</evidence>
<feature type="signal peptide" evidence="12">
    <location>
        <begin position="1"/>
        <end position="18"/>
    </location>
</feature>
<dbReference type="EMBL" id="JBHSDC010000002">
    <property type="protein sequence ID" value="MFC4230722.1"/>
    <property type="molecule type" value="Genomic_DNA"/>
</dbReference>